<dbReference type="SUPFAM" id="SSF50630">
    <property type="entry name" value="Acid proteases"/>
    <property type="match status" value="1"/>
</dbReference>
<dbReference type="PANTHER" id="PTHR37984">
    <property type="entry name" value="PROTEIN CBG26694"/>
    <property type="match status" value="1"/>
</dbReference>
<dbReference type="InParanoid" id="G0P7U7"/>
<keyword evidence="7" id="KW-0695">RNA-directed DNA polymerase</keyword>
<evidence type="ECO:0000259" key="11">
    <source>
        <dbReference type="PROSITE" id="PS50994"/>
    </source>
</evidence>
<dbReference type="GO" id="GO:0042575">
    <property type="term" value="C:DNA polymerase complex"/>
    <property type="evidence" value="ECO:0007669"/>
    <property type="project" value="UniProtKB-ARBA"/>
</dbReference>
<gene>
    <name evidence="12" type="ORF">CAEBREN_15307</name>
</gene>
<feature type="domain" description="Reverse transcriptase" evidence="10">
    <location>
        <begin position="1587"/>
        <end position="1766"/>
    </location>
</feature>
<dbReference type="GO" id="GO:0003676">
    <property type="term" value="F:nucleic acid binding"/>
    <property type="evidence" value="ECO:0007669"/>
    <property type="project" value="InterPro"/>
</dbReference>
<evidence type="ECO:0000256" key="5">
    <source>
        <dbReference type="ARBA" id="ARBA00022759"/>
    </source>
</evidence>
<dbReference type="CDD" id="cd09274">
    <property type="entry name" value="RNase_HI_RT_Ty3"/>
    <property type="match status" value="1"/>
</dbReference>
<dbReference type="CDD" id="cd01647">
    <property type="entry name" value="RT_LTR"/>
    <property type="match status" value="1"/>
</dbReference>
<feature type="compositionally biased region" description="Gly residues" evidence="8">
    <location>
        <begin position="241"/>
        <end position="251"/>
    </location>
</feature>
<dbReference type="OMA" id="REMSHIP"/>
<dbReference type="PROSITE" id="PS50878">
    <property type="entry name" value="RT_POL"/>
    <property type="match status" value="1"/>
</dbReference>
<feature type="compositionally biased region" description="Low complexity" evidence="8">
    <location>
        <begin position="274"/>
        <end position="307"/>
    </location>
</feature>
<dbReference type="InterPro" id="IPR043502">
    <property type="entry name" value="DNA/RNA_pol_sf"/>
</dbReference>
<feature type="compositionally biased region" description="Gly residues" evidence="8">
    <location>
        <begin position="308"/>
        <end position="325"/>
    </location>
</feature>
<dbReference type="Gene3D" id="1.10.340.70">
    <property type="match status" value="1"/>
</dbReference>
<evidence type="ECO:0000256" key="7">
    <source>
        <dbReference type="ARBA" id="ARBA00022918"/>
    </source>
</evidence>
<keyword evidence="3" id="KW-0548">Nucleotidyltransferase</keyword>
<keyword evidence="9" id="KW-0472">Membrane</keyword>
<dbReference type="Gene3D" id="1.20.5.1890">
    <property type="match status" value="1"/>
</dbReference>
<keyword evidence="2" id="KW-0808">Transferase</keyword>
<feature type="region of interest" description="Disordered" evidence="8">
    <location>
        <begin position="846"/>
        <end position="899"/>
    </location>
</feature>
<dbReference type="InterPro" id="IPR050951">
    <property type="entry name" value="Retrovirus_Pol_polyprotein"/>
</dbReference>
<dbReference type="InterPro" id="IPR041373">
    <property type="entry name" value="RT_RNaseH"/>
</dbReference>
<dbReference type="SUPFAM" id="SSF161008">
    <property type="entry name" value="Viral glycoprotein ectodomain-like"/>
    <property type="match status" value="1"/>
</dbReference>
<evidence type="ECO:0000256" key="1">
    <source>
        <dbReference type="ARBA" id="ARBA00012493"/>
    </source>
</evidence>
<dbReference type="SUPFAM" id="SSF56672">
    <property type="entry name" value="DNA/RNA polymerases"/>
    <property type="match status" value="1"/>
</dbReference>
<dbReference type="InterPro" id="IPR000477">
    <property type="entry name" value="RT_dom"/>
</dbReference>
<sequence>MKDPPLVFAPSAGVPKQTPTSVIPWKQRADITKALDPRIKRFSTGKSSDLNRWLEEYSSTIYRFGIPREYGAQLLPFYLSGDALQKYNRLPQAELGDWEKATELLLKAHDCPADRQIALQELNSIQQGTSTVSSFAEKVKKLGDYVYHNMNEGMKETLLATHFLAGCNPKIKNKIRFLQTMPNTLNGMAAEAEKIVRIMEIEESEENLVAAVQQLNIAKPRKEGNTRGRGGYHQKGNFRGNRGGSQQGGNQEGTQQGANNSESQGEYGFGYHGNGYQNNGFQGNGYQNTGNRGGYNNNGNSQNENRGGYQGYRGQNRGGYRGGRGSQHQCQNCGGHGYQSQTNWYNPNQAHGSYDNTPNTQQEEPRIGWNNQGRPHVINNVGKFLLGIMSVMMLLSTVEASHQICGFGEAGNIFIPPVPTPCNFHGYIPLKTYAVNVYRQRTTAMQMDAQKCFKHEITGEIYSFLKIYRSTEANIGARQAVSPEECRKSAITKEYNGVKLEEVAPGIFRTEQITDSAKNASVFLGSSSFKSYEFTMELGKVATLDGQHVMSTLGSLEKCTFGAGSCQEESATIVWQPQETRRECQFEMVQSSTAVISQDYIAIEEMNIFSKFDTDLRRLQDSLEGCNIFQGYRTDDGYLIEFPEVTVKGWVPDLHIDTSVFGKRSNSWIRWTREVVTMLGPAGTQFETNIGEAFSTPIIRRLFGSSNIEQIADLSNPITEPEILREFGIFNVTNKLLADRARLYPQDRKHPKGRLLMALKAIRTAQYGARQLKLFQRTSRPLTRAEEALKNMIERQNAHIFDKLLEKEFGRSDADSRNMDPSYVAPRFEEEKLTPYKSLAYFEEASWSPPPQTTTTTTSTTTTTRASPMARPTVTTQASTSRPATTTIGQPNPAREMGHVPQNNRHVVYEATTEKTTESQRTPHLTETPKRSPFEIFQSTCQEQWKETALFQTLLNIDPTAAVRQLLKRNDVSAKLIGESVLISQCRHVTPDVVHYGRKVNDTCYNLVPVTIKGKLWFQLPGSKDLIGEATKIPCEDRPPAIRFEHNRWVTTGNQEIHPQFLTRPNGREQHQFLLAAPETFHTNLDEEVGVFTGNDREMRNRDEESNRKLKRRLIRDGFLSETWDKMKETAASAGKSAKNVYKIAMDIMKEEVKEAVFSLLTLIAWVVIPIAIIALLVFVAYSYCKFKTHRTVGRRARKRANRAKDALLKYAQAHLINNVEMQNAETFRPVAARYEEEYPIYVINSLRVNSVSAARLPHIDVKMEGKELEALLDTGAAISYMPLSSATGKIDTEIQPQARTANGSAINFLGTIKTVVQIGSFLIPHTLLVSKDGDCPAPMLIGSDMVKKINQLGHELHLNLHKKKLKIGNCTIKINSISGEEKPPIRVRIAKDTIINPRSEAVVSAFLEEYKPEMGNEFIIEDNQWDSDQIYMVARSLVKTNEKGRTQIQIFNPSNTPVKFRLGKPVAFAEKVEEVKSMNNYHVSPEGHWEASLPKFPQERPANYRVSDKVDIAGSDLTDQQKEDLKLIIDFHEKAFVGPDGILGRYSGPIKHRIDLTDESKIPQAKIHRTPLEKRKEVETQVNEMLNQGIIRPTDSPFAAPIVLVRKADKTSWRFTVDFRALNAMTTPVQSVIPNIHEILDLCAGKTLYTTLDFQQGFHQIPVEPLHCQRTAFACHLGAFEYVRMPMGLKGSPGTFQRVMNNLIKEMRARIFVYIDDMVLTSENAVQHLKDVEEVLDKIEKIGMKLRPEKCKFALPEIKFLGFVISKSGIHPNPEKTRAIDEYPTPRTVKEVRAFIGMASFYRRFIANFSKIAAPIMELTKKDKPFEWTTECQDAMTELKKALTTNPILMAPKLGKPFQIEVDSSGKGVGAVLMQAQDTEGKDKRVIAYASRVYTGAEQKYPAIELEALGLTYAVQQFRPYIDGAKTLIITDHSPLKSMLYRKDLFGRMGKFQIVLQEYDIEIEYRPGKQNIVCDTLSRNHPRPNEEKPQNTAICAVADVNNIDFAKAEQEQRTDKKIRETIELIRKYKIQENVLFEKGPENQWIMRLPSDSNYGKTLTWKIHSSIFENAHLGRDRTERKVREVAVWQGMSADIRKVVERCMKCQKNKDTANTRIRAHLGKFPETTAPFQRVHSDYIGPLPETARGNRFIAMFVDAFSKYIIAEAVPDQKADTLCEAFKERVAARFGPPKLLITDQGTNYMSQKFRDLLKKLNCSHNTSSAYHHEANGQVERANATLETMIRQIEDGEN</sequence>
<protein>
    <recommendedName>
        <fullName evidence="1">RNA-directed DNA polymerase</fullName>
        <ecNumber evidence="1">2.7.7.49</ecNumber>
    </recommendedName>
</protein>
<dbReference type="InterPro" id="IPR001584">
    <property type="entry name" value="Integrase_cat-core"/>
</dbReference>
<feature type="region of interest" description="Disordered" evidence="8">
    <location>
        <begin position="220"/>
        <end position="332"/>
    </location>
</feature>
<reference evidence="13" key="1">
    <citation type="submission" date="2011-07" db="EMBL/GenBank/DDBJ databases">
        <authorList>
            <consortium name="Caenorhabditis brenneri Sequencing and Analysis Consortium"/>
            <person name="Wilson R.K."/>
        </authorList>
    </citation>
    <scope>NUCLEOTIDE SEQUENCE [LARGE SCALE GENOMIC DNA]</scope>
    <source>
        <strain evidence="13">PB2801</strain>
    </source>
</reference>
<dbReference type="Gene3D" id="3.10.10.10">
    <property type="entry name" value="HIV Type 1 Reverse Transcriptase, subunit A, domain 1"/>
    <property type="match status" value="1"/>
</dbReference>
<keyword evidence="6" id="KW-0378">Hydrolase</keyword>
<keyword evidence="13" id="KW-1185">Reference proteome</keyword>
<evidence type="ECO:0000256" key="9">
    <source>
        <dbReference type="SAM" id="Phobius"/>
    </source>
</evidence>
<dbReference type="STRING" id="135651.G0P7U7"/>
<dbReference type="InterPro" id="IPR041588">
    <property type="entry name" value="Integrase_H2C2"/>
</dbReference>
<dbReference type="Proteomes" id="UP000008068">
    <property type="component" value="Unassembled WGS sequence"/>
</dbReference>
<dbReference type="Gene3D" id="3.30.420.10">
    <property type="entry name" value="Ribonuclease H-like superfamily/Ribonuclease H"/>
    <property type="match status" value="1"/>
</dbReference>
<keyword evidence="9" id="KW-1133">Transmembrane helix</keyword>
<evidence type="ECO:0000256" key="3">
    <source>
        <dbReference type="ARBA" id="ARBA00022695"/>
    </source>
</evidence>
<dbReference type="Gene3D" id="3.30.70.270">
    <property type="match status" value="2"/>
</dbReference>
<dbReference type="PROSITE" id="PS50994">
    <property type="entry name" value="INTEGRASE"/>
    <property type="match status" value="1"/>
</dbReference>
<evidence type="ECO:0000313" key="13">
    <source>
        <dbReference type="Proteomes" id="UP000008068"/>
    </source>
</evidence>
<evidence type="ECO:0000313" key="12">
    <source>
        <dbReference type="EMBL" id="EGT47349.1"/>
    </source>
</evidence>
<dbReference type="SUPFAM" id="SSF53098">
    <property type="entry name" value="Ribonuclease H-like"/>
    <property type="match status" value="1"/>
</dbReference>
<dbReference type="HOGENOM" id="CLU_000999_0_0_1"/>
<dbReference type="Pfam" id="PF17917">
    <property type="entry name" value="RT_RNaseH"/>
    <property type="match status" value="1"/>
</dbReference>
<accession>G0P7U7</accession>
<proteinExistence type="predicted"/>
<dbReference type="InterPro" id="IPR012337">
    <property type="entry name" value="RNaseH-like_sf"/>
</dbReference>
<dbReference type="OrthoDB" id="5845629at2759"/>
<evidence type="ECO:0000259" key="10">
    <source>
        <dbReference type="PROSITE" id="PS50878"/>
    </source>
</evidence>
<evidence type="ECO:0000256" key="6">
    <source>
        <dbReference type="ARBA" id="ARBA00022801"/>
    </source>
</evidence>
<feature type="compositionally biased region" description="Polar residues" evidence="8">
    <location>
        <begin position="873"/>
        <end position="890"/>
    </location>
</feature>
<dbReference type="InterPro" id="IPR043128">
    <property type="entry name" value="Rev_trsase/Diguanyl_cyclase"/>
</dbReference>
<dbReference type="Pfam" id="PF13975">
    <property type="entry name" value="gag-asp_proteas"/>
    <property type="match status" value="1"/>
</dbReference>
<feature type="region of interest" description="Disordered" evidence="8">
    <location>
        <begin position="344"/>
        <end position="371"/>
    </location>
</feature>
<feature type="compositionally biased region" description="Low complexity" evidence="8">
    <location>
        <begin position="853"/>
        <end position="864"/>
    </location>
</feature>
<organism evidence="13">
    <name type="scientific">Caenorhabditis brenneri</name>
    <name type="common">Nematode worm</name>
    <dbReference type="NCBI Taxonomy" id="135651"/>
    <lineage>
        <taxon>Eukaryota</taxon>
        <taxon>Metazoa</taxon>
        <taxon>Ecdysozoa</taxon>
        <taxon>Nematoda</taxon>
        <taxon>Chromadorea</taxon>
        <taxon>Rhabditida</taxon>
        <taxon>Rhabditina</taxon>
        <taxon>Rhabditomorpha</taxon>
        <taxon>Rhabditoidea</taxon>
        <taxon>Rhabditidae</taxon>
        <taxon>Peloderinae</taxon>
        <taxon>Caenorhabditis</taxon>
    </lineage>
</organism>
<dbReference type="GO" id="GO:0015074">
    <property type="term" value="P:DNA integration"/>
    <property type="evidence" value="ECO:0007669"/>
    <property type="project" value="InterPro"/>
</dbReference>
<evidence type="ECO:0000256" key="4">
    <source>
        <dbReference type="ARBA" id="ARBA00022722"/>
    </source>
</evidence>
<dbReference type="Pfam" id="PF00078">
    <property type="entry name" value="RVT_1"/>
    <property type="match status" value="1"/>
</dbReference>
<dbReference type="GO" id="GO:0003964">
    <property type="term" value="F:RNA-directed DNA polymerase activity"/>
    <property type="evidence" value="ECO:0007669"/>
    <property type="project" value="UniProtKB-KW"/>
</dbReference>
<dbReference type="EMBL" id="GL380121">
    <property type="protein sequence ID" value="EGT47349.1"/>
    <property type="molecule type" value="Genomic_DNA"/>
</dbReference>
<feature type="domain" description="Integrase catalytic" evidence="11">
    <location>
        <begin position="2125"/>
        <end position="2250"/>
    </location>
</feature>
<dbReference type="PROSITE" id="PS00141">
    <property type="entry name" value="ASP_PROTEASE"/>
    <property type="match status" value="1"/>
</dbReference>
<dbReference type="CDD" id="cd00303">
    <property type="entry name" value="retropepsin_like"/>
    <property type="match status" value="1"/>
</dbReference>
<dbReference type="Pfam" id="PF00665">
    <property type="entry name" value="rve"/>
    <property type="match status" value="1"/>
</dbReference>
<dbReference type="Gene3D" id="2.40.70.10">
    <property type="entry name" value="Acid Proteases"/>
    <property type="match status" value="1"/>
</dbReference>
<dbReference type="PANTHER" id="PTHR37984:SF5">
    <property type="entry name" value="PROTEIN NYNRIN-LIKE"/>
    <property type="match status" value="1"/>
</dbReference>
<evidence type="ECO:0000256" key="8">
    <source>
        <dbReference type="SAM" id="MobiDB-lite"/>
    </source>
</evidence>
<dbReference type="Pfam" id="PF17921">
    <property type="entry name" value="Integrase_H2C2"/>
    <property type="match status" value="1"/>
</dbReference>
<keyword evidence="9" id="KW-0812">Transmembrane</keyword>
<feature type="compositionally biased region" description="Polar residues" evidence="8">
    <location>
        <begin position="344"/>
        <end position="362"/>
    </location>
</feature>
<dbReference type="GO" id="GO:0004519">
    <property type="term" value="F:endonuclease activity"/>
    <property type="evidence" value="ECO:0007669"/>
    <property type="project" value="UniProtKB-KW"/>
</dbReference>
<dbReference type="FunFam" id="3.10.20.370:FF:000001">
    <property type="entry name" value="Retrovirus-related Pol polyprotein from transposon 17.6-like protein"/>
    <property type="match status" value="1"/>
</dbReference>
<keyword evidence="5" id="KW-0255">Endonuclease</keyword>
<dbReference type="FunFam" id="3.30.70.270:FF:000020">
    <property type="entry name" value="Transposon Tf2-6 polyprotein-like Protein"/>
    <property type="match status" value="1"/>
</dbReference>
<keyword evidence="4" id="KW-0540">Nuclease</keyword>
<dbReference type="Pfam" id="PF03732">
    <property type="entry name" value="Retrotrans_gag"/>
    <property type="match status" value="1"/>
</dbReference>
<dbReference type="InterPro" id="IPR021109">
    <property type="entry name" value="Peptidase_aspartic_dom_sf"/>
</dbReference>
<dbReference type="eggNOG" id="KOG0017">
    <property type="taxonomic scope" value="Eukaryota"/>
</dbReference>
<dbReference type="EC" id="2.7.7.49" evidence="1"/>
<dbReference type="Gene3D" id="3.10.20.370">
    <property type="match status" value="1"/>
</dbReference>
<dbReference type="InterPro" id="IPR036397">
    <property type="entry name" value="RNaseH_sf"/>
</dbReference>
<dbReference type="GO" id="GO:0004190">
    <property type="term" value="F:aspartic-type endopeptidase activity"/>
    <property type="evidence" value="ECO:0007669"/>
    <property type="project" value="InterPro"/>
</dbReference>
<name>G0P7U7_CAEBE</name>
<dbReference type="Pfam" id="PF24664">
    <property type="entry name" value="Monjiviricetes_fusion"/>
    <property type="match status" value="1"/>
</dbReference>
<dbReference type="InterPro" id="IPR001969">
    <property type="entry name" value="Aspartic_peptidase_AS"/>
</dbReference>
<dbReference type="InterPro" id="IPR005162">
    <property type="entry name" value="Retrotrans_gag_dom"/>
</dbReference>
<evidence type="ECO:0000256" key="2">
    <source>
        <dbReference type="ARBA" id="ARBA00022679"/>
    </source>
</evidence>
<dbReference type="GO" id="GO:0006508">
    <property type="term" value="P:proteolysis"/>
    <property type="evidence" value="ECO:0007669"/>
    <property type="project" value="InterPro"/>
</dbReference>
<feature type="transmembrane region" description="Helical" evidence="9">
    <location>
        <begin position="1156"/>
        <end position="1182"/>
    </location>
</feature>